<evidence type="ECO:0000313" key="4">
    <source>
        <dbReference type="Proteomes" id="UP000315522"/>
    </source>
</evidence>
<keyword evidence="4" id="KW-1185">Reference proteome</keyword>
<comment type="caution">
    <text evidence="3">The sequence shown here is derived from an EMBL/GenBank/DDBJ whole genome shotgun (WGS) entry which is preliminary data.</text>
</comment>
<organism evidence="3 4">
    <name type="scientific">Lachnellula willkommii</name>
    <dbReference type="NCBI Taxonomy" id="215461"/>
    <lineage>
        <taxon>Eukaryota</taxon>
        <taxon>Fungi</taxon>
        <taxon>Dikarya</taxon>
        <taxon>Ascomycota</taxon>
        <taxon>Pezizomycotina</taxon>
        <taxon>Leotiomycetes</taxon>
        <taxon>Helotiales</taxon>
        <taxon>Lachnaceae</taxon>
        <taxon>Lachnellula</taxon>
    </lineage>
</organism>
<dbReference type="EMBL" id="QGML01000188">
    <property type="protein sequence ID" value="TVY93086.1"/>
    <property type="molecule type" value="Genomic_DNA"/>
</dbReference>
<name>A0A559MJF0_9HELO</name>
<dbReference type="PANTHER" id="PTHR34154">
    <property type="entry name" value="ALKALI-SENSITIVE LINKAGE PROTEIN 1"/>
    <property type="match status" value="1"/>
</dbReference>
<dbReference type="InterPro" id="IPR024655">
    <property type="entry name" value="Asl1_glyco_hydro_catalytic"/>
</dbReference>
<evidence type="ECO:0000313" key="3">
    <source>
        <dbReference type="EMBL" id="TVY93086.1"/>
    </source>
</evidence>
<evidence type="ECO:0000259" key="2">
    <source>
        <dbReference type="Pfam" id="PF11790"/>
    </source>
</evidence>
<proteinExistence type="predicted"/>
<reference evidence="3 4" key="1">
    <citation type="submission" date="2018-05" db="EMBL/GenBank/DDBJ databases">
        <title>Genome sequencing and assembly of the regulated plant pathogen Lachnellula willkommii and related sister species for the development of diagnostic species identification markers.</title>
        <authorList>
            <person name="Giroux E."/>
            <person name="Bilodeau G."/>
        </authorList>
    </citation>
    <scope>NUCLEOTIDE SEQUENCE [LARGE SCALE GENOMIC DNA]</scope>
    <source>
        <strain evidence="3 4">CBS 172.35</strain>
    </source>
</reference>
<keyword evidence="1" id="KW-0732">Signal</keyword>
<dbReference type="Proteomes" id="UP000315522">
    <property type="component" value="Unassembled WGS sequence"/>
</dbReference>
<dbReference type="Pfam" id="PF11790">
    <property type="entry name" value="Glyco_hydro_cc"/>
    <property type="match status" value="1"/>
</dbReference>
<feature type="domain" description="Asl1-like glycosyl hydrolase catalytic" evidence="2">
    <location>
        <begin position="47"/>
        <end position="280"/>
    </location>
</feature>
<dbReference type="PANTHER" id="PTHR34154:SF10">
    <property type="entry name" value="ASL1-LIKE GLYCOSYL HYDROLASE CATALYTIC DOMAIN-CONTAINING PROTEIN"/>
    <property type="match status" value="1"/>
</dbReference>
<accession>A0A559MJF0</accession>
<protein>
    <submittedName>
        <fullName evidence="3">Alkali-sensitive linkage protein</fullName>
    </submittedName>
</protein>
<dbReference type="AlphaFoldDB" id="A0A559MJF0"/>
<dbReference type="InterPro" id="IPR053183">
    <property type="entry name" value="ASL1"/>
</dbReference>
<gene>
    <name evidence="3" type="primary">asl1_0</name>
    <name evidence="3" type="ORF">LAWI1_G002397</name>
</gene>
<dbReference type="Gene3D" id="3.20.20.80">
    <property type="entry name" value="Glycosidases"/>
    <property type="match status" value="1"/>
</dbReference>
<feature type="chain" id="PRO_5021713455" evidence="1">
    <location>
        <begin position="27"/>
        <end position="285"/>
    </location>
</feature>
<evidence type="ECO:0000256" key="1">
    <source>
        <dbReference type="SAM" id="SignalP"/>
    </source>
</evidence>
<sequence length="285" mass="32339">MPNISFTSIAIFKLCLLASLLTVVRADYPVPRGLPYNDPPQWIQHFRENSDKGEPSNVGWAYSWGSSMASDFPSDLEFVPMLWDDRPEHTNSWEDNVNNALGRGVKCLLSFNEPDNCNNQACMLDLNVAAQHYIDYMNPFHGRAFLGAPAITSDPNVGMPWLKGFIAACDGRCSIDFYTVHWYGNWDQQQLFHDFLFQIHDILGDGNTQKIWITEARSLSILQLHAEGTTDQQIAFLDYAIPLLDGLDWVVRYAWWWTEPGSDGALTDGNGFPTELGHFYTYRGT</sequence>
<dbReference type="GO" id="GO:0009277">
    <property type="term" value="C:fungal-type cell wall"/>
    <property type="evidence" value="ECO:0007669"/>
    <property type="project" value="TreeGrafter"/>
</dbReference>
<feature type="signal peptide" evidence="1">
    <location>
        <begin position="1"/>
        <end position="26"/>
    </location>
</feature>
<dbReference type="SUPFAM" id="SSF51445">
    <property type="entry name" value="(Trans)glycosidases"/>
    <property type="match status" value="1"/>
</dbReference>
<dbReference type="InterPro" id="IPR017853">
    <property type="entry name" value="GH"/>
</dbReference>
<dbReference type="GO" id="GO:0071966">
    <property type="term" value="P:fungal-type cell wall polysaccharide metabolic process"/>
    <property type="evidence" value="ECO:0007669"/>
    <property type="project" value="TreeGrafter"/>
</dbReference>